<keyword evidence="3" id="KW-1185">Reference proteome</keyword>
<comment type="caution">
    <text evidence="2">The sequence shown here is derived from an EMBL/GenBank/DDBJ whole genome shotgun (WGS) entry which is preliminary data.</text>
</comment>
<accession>A0A4R6MH10</accession>
<dbReference type="RefSeq" id="WP_133501953.1">
    <property type="nucleotide sequence ID" value="NZ_SNXC01000002.1"/>
</dbReference>
<reference evidence="2 3" key="1">
    <citation type="submission" date="2019-03" db="EMBL/GenBank/DDBJ databases">
        <title>Genomic Encyclopedia of Type Strains, Phase III (KMG-III): the genomes of soil and plant-associated and newly described type strains.</title>
        <authorList>
            <person name="Whitman W."/>
        </authorList>
    </citation>
    <scope>NUCLEOTIDE SEQUENCE [LARGE SCALE GENOMIC DNA]</scope>
    <source>
        <strain evidence="2 3">CECT 7378</strain>
    </source>
</reference>
<evidence type="ECO:0000313" key="3">
    <source>
        <dbReference type="Proteomes" id="UP000294656"/>
    </source>
</evidence>
<sequence length="95" mass="10877">MLKHDEGVTHIRQLMNLGPKSEKVLHDINIKSVDAFLSADVFDAYKRLYEKSASGVSLNMLYAMIGAQENEHWQRIKAERKTEILLHLDDLGIAR</sequence>
<dbReference type="OrthoDB" id="7067520at2"/>
<dbReference type="AlphaFoldDB" id="A0A4R6MH10"/>
<dbReference type="Proteomes" id="UP000294656">
    <property type="component" value="Unassembled WGS sequence"/>
</dbReference>
<evidence type="ECO:0000313" key="2">
    <source>
        <dbReference type="EMBL" id="TDP01219.1"/>
    </source>
</evidence>
<name>A0A4R6MH10_9GAMM</name>
<dbReference type="InterPro" id="IPR007077">
    <property type="entry name" value="TfoX_C"/>
</dbReference>
<gene>
    <name evidence="2" type="ORF">DFP79_0120</name>
</gene>
<dbReference type="PANTHER" id="PTHR36121:SF1">
    <property type="entry name" value="PROTEIN SXY"/>
    <property type="match status" value="1"/>
</dbReference>
<dbReference type="Pfam" id="PF04994">
    <property type="entry name" value="TfoX_C"/>
    <property type="match status" value="1"/>
</dbReference>
<feature type="domain" description="TfoX C-terminal" evidence="1">
    <location>
        <begin position="10"/>
        <end position="87"/>
    </location>
</feature>
<dbReference type="Gene3D" id="1.10.150.20">
    <property type="entry name" value="5' to 3' exonuclease, C-terminal subdomain"/>
    <property type="match status" value="1"/>
</dbReference>
<protein>
    <submittedName>
        <fullName evidence="2">DNA transformation protein</fullName>
    </submittedName>
</protein>
<dbReference type="InterPro" id="IPR047525">
    <property type="entry name" value="TfoX-like"/>
</dbReference>
<organism evidence="2 3">
    <name type="scientific">Marinomonas balearica</name>
    <dbReference type="NCBI Taxonomy" id="491947"/>
    <lineage>
        <taxon>Bacteria</taxon>
        <taxon>Pseudomonadati</taxon>
        <taxon>Pseudomonadota</taxon>
        <taxon>Gammaproteobacteria</taxon>
        <taxon>Oceanospirillales</taxon>
        <taxon>Oceanospirillaceae</taxon>
        <taxon>Marinomonas</taxon>
    </lineage>
</organism>
<proteinExistence type="predicted"/>
<dbReference type="PANTHER" id="PTHR36121">
    <property type="entry name" value="PROTEIN SXY"/>
    <property type="match status" value="1"/>
</dbReference>
<dbReference type="EMBL" id="SNXC01000002">
    <property type="protein sequence ID" value="TDP01219.1"/>
    <property type="molecule type" value="Genomic_DNA"/>
</dbReference>
<evidence type="ECO:0000259" key="1">
    <source>
        <dbReference type="Pfam" id="PF04994"/>
    </source>
</evidence>